<evidence type="ECO:0000256" key="1">
    <source>
        <dbReference type="SAM" id="MobiDB-lite"/>
    </source>
</evidence>
<feature type="compositionally biased region" description="Basic residues" evidence="1">
    <location>
        <begin position="951"/>
        <end position="967"/>
    </location>
</feature>
<dbReference type="AlphaFoldDB" id="A0A6C0LMS9"/>
<sequence length="967" mass="110072">MPMIVAPPVPVPAVQDAQPAVKPFEEVAEWLEPVRTMLAGKFGADNMDRVNALLLETGAVIAGGSILRAASPWNADVRGLRGNNPRRSPEVNDLDIYVPVRMTPRLIDGLYTGEGGLLENGRYKVLPASSYCESFLRKNGIRRVHTFTDQNEDNPTDIMSVRHRRSVQQVVTNFDLTICQIWYDGAHVYASHPQDIRDKRATLQSEYVVALMRGNQYIRKRMDKYMKRGFSISVEGARETFDVLPTDQGACAKDKNQFRIRKTKPEFWNRWFASVATAWLSGSATTFRTVKSYLPSIADNMLPTKNVLIPLAQNLPHLSAISATGIQLITKGFGRWHVMPLDSFWENFKDTGYDSEDYENVENRQALAAEFMSTVVPDVAWQADGVRAFALAMNKFLEYQMLPIKYSNREENREEGLRIKITDGFTLGTILYKNKGDIPFDRNDWALRSLFMEPEVYNIYLGHLAKNILRKVEIATDYAEAGALVYDIHNHPLTAGISQVKLMDHLRRHKRFPKDAIPCYWRDCNKTLALTEIHHILGREAYGAWFGGAEAIPMWQGFAQSDVTLMDTIFSEEGMEAKNFSCCPVCLSYVRREDGCMFMHHQCPNLQTPYSVDLYNKYKDRFNELWWCTLCGRVCQEHQRVDHPEDIVPAHHALGPAEGPRTDLIRPGGGASPFSNDCTAYGGGMLLEKFIRFQKIREVANILKAQIGRITLEAAKKYMIDQVWNSPLNIDPMLRAHLQTLLTERRFNIPTTAFPNRPPVPPENNNLVYPNVPRNGAAGDVLLPIVLPEGDDVTTMDTVRPAIQFIHRRQNGEVNTHADEYIGLEGLFNLLQSRNDEYRQGRGGDIGMCWNYPTCDAKIHPQEIQAILTRLDTNAADYPEVTAENKARYRQIYDVYRNNYNRKFQQRGGTRRRGRRQHGGDGEGEEGVTPFFVEASDAQCMLPRRSNAAAARKRKTLRRRRTTRGRR</sequence>
<protein>
    <submittedName>
        <fullName evidence="2">Uncharacterized protein</fullName>
    </submittedName>
</protein>
<proteinExistence type="predicted"/>
<feature type="region of interest" description="Disordered" evidence="1">
    <location>
        <begin position="903"/>
        <end position="929"/>
    </location>
</feature>
<dbReference type="EMBL" id="MN740533">
    <property type="protein sequence ID" value="QHU31847.1"/>
    <property type="molecule type" value="Genomic_DNA"/>
</dbReference>
<evidence type="ECO:0000313" key="2">
    <source>
        <dbReference type="EMBL" id="QHU31847.1"/>
    </source>
</evidence>
<accession>A0A6C0LMS9</accession>
<name>A0A6C0LMS9_9ZZZZ</name>
<feature type="region of interest" description="Disordered" evidence="1">
    <location>
        <begin position="943"/>
        <end position="967"/>
    </location>
</feature>
<organism evidence="2">
    <name type="scientific">viral metagenome</name>
    <dbReference type="NCBI Taxonomy" id="1070528"/>
    <lineage>
        <taxon>unclassified sequences</taxon>
        <taxon>metagenomes</taxon>
        <taxon>organismal metagenomes</taxon>
    </lineage>
</organism>
<reference evidence="2" key="1">
    <citation type="journal article" date="2020" name="Nature">
        <title>Giant virus diversity and host interactions through global metagenomics.</title>
        <authorList>
            <person name="Schulz F."/>
            <person name="Roux S."/>
            <person name="Paez-Espino D."/>
            <person name="Jungbluth S."/>
            <person name="Walsh D.A."/>
            <person name="Denef V.J."/>
            <person name="McMahon K.D."/>
            <person name="Konstantinidis K.T."/>
            <person name="Eloe-Fadrosh E.A."/>
            <person name="Kyrpides N.C."/>
            <person name="Woyke T."/>
        </authorList>
    </citation>
    <scope>NUCLEOTIDE SEQUENCE</scope>
    <source>
        <strain evidence="2">GVMAG-M-3300027963-41</strain>
    </source>
</reference>